<name>A0AAJ5ZBA6_9CHLR</name>
<dbReference type="Proteomes" id="UP001219901">
    <property type="component" value="Chromosome"/>
</dbReference>
<keyword evidence="1" id="KW-0489">Methyltransferase</keyword>
<dbReference type="Pfam" id="PF02636">
    <property type="entry name" value="Methyltransf_28"/>
    <property type="match status" value="1"/>
</dbReference>
<protein>
    <recommendedName>
        <fullName evidence="8">SAM-dependent methyltransferase</fullName>
    </recommendedName>
</protein>
<dbReference type="Proteomes" id="UP001321249">
    <property type="component" value="Unassembled WGS sequence"/>
</dbReference>
<evidence type="ECO:0008006" key="8">
    <source>
        <dbReference type="Google" id="ProtNLM"/>
    </source>
</evidence>
<evidence type="ECO:0000313" key="7">
    <source>
        <dbReference type="Proteomes" id="UP001321249"/>
    </source>
</evidence>
<evidence type="ECO:0000313" key="4">
    <source>
        <dbReference type="EMBL" id="MDG0866720.1"/>
    </source>
</evidence>
<dbReference type="InterPro" id="IPR029063">
    <property type="entry name" value="SAM-dependent_MTases_sf"/>
</dbReference>
<dbReference type="PANTHER" id="PTHR12049">
    <property type="entry name" value="PROTEIN ARGININE METHYLTRANSFERASE NDUFAF7, MITOCHONDRIAL"/>
    <property type="match status" value="1"/>
</dbReference>
<dbReference type="AlphaFoldDB" id="A0AAJ5ZBA6"/>
<reference evidence="6 7" key="1">
    <citation type="submission" date="2019-11" db="EMBL/GenBank/DDBJ databases">
        <authorList>
            <person name="Cho J.-C."/>
        </authorList>
    </citation>
    <scope>NUCLEOTIDE SEQUENCE [LARGE SCALE GENOMIC DNA]</scope>
    <source>
        <strain evidence="5 6">JH1073</strain>
        <strain evidence="4 7">JH702</strain>
    </source>
</reference>
<dbReference type="SUPFAM" id="SSF53335">
    <property type="entry name" value="S-adenosyl-L-methionine-dependent methyltransferases"/>
    <property type="match status" value="1"/>
</dbReference>
<evidence type="ECO:0000313" key="6">
    <source>
        <dbReference type="Proteomes" id="UP001219901"/>
    </source>
</evidence>
<dbReference type="EMBL" id="CP046147">
    <property type="protein sequence ID" value="WFG38143.1"/>
    <property type="molecule type" value="Genomic_DNA"/>
</dbReference>
<evidence type="ECO:0000313" key="5">
    <source>
        <dbReference type="EMBL" id="WFG38143.1"/>
    </source>
</evidence>
<reference evidence="6" key="3">
    <citation type="submission" date="2023-06" db="EMBL/GenBank/DDBJ databases">
        <title>Pangenomics reveal diversification of enzyme families and niche specialization in globally abundant SAR202 bacteria.</title>
        <authorList>
            <person name="Saw J.H.W."/>
        </authorList>
    </citation>
    <scope>NUCLEOTIDE SEQUENCE [LARGE SCALE GENOMIC DNA]</scope>
    <source>
        <strain evidence="6">JH1073</strain>
    </source>
</reference>
<evidence type="ECO:0000256" key="2">
    <source>
        <dbReference type="ARBA" id="ARBA00022679"/>
    </source>
</evidence>
<dbReference type="Gene3D" id="3.40.50.12710">
    <property type="match status" value="1"/>
</dbReference>
<dbReference type="InterPro" id="IPR003788">
    <property type="entry name" value="NDUFAF7"/>
</dbReference>
<keyword evidence="2" id="KW-0808">Transferase</keyword>
<evidence type="ECO:0000256" key="1">
    <source>
        <dbReference type="ARBA" id="ARBA00022603"/>
    </source>
</evidence>
<organism evidence="5 6">
    <name type="scientific">Candidatus Lucifugimonas marina</name>
    <dbReference type="NCBI Taxonomy" id="3038979"/>
    <lineage>
        <taxon>Bacteria</taxon>
        <taxon>Bacillati</taxon>
        <taxon>Chloroflexota</taxon>
        <taxon>Dehalococcoidia</taxon>
        <taxon>SAR202 cluster</taxon>
        <taxon>Candidatus Lucifugimonadales</taxon>
        <taxon>Candidatus Lucifugimonadaceae</taxon>
        <taxon>Candidatus Lucifugimonas</taxon>
    </lineage>
</organism>
<sequence length="429" mass="46780">MTSSNSNNPLEQRLIDHIAQYGPITFEAFMEAALYDEENGYYPSRRRQPGSTPVGTDGDYFTSPSSHPVFGALLALQLEEMWQNLGSSDEFTIVEMGAGDGVLGADIREYITRELPDFAKAATYVATDLVPPSGSELVSETSALPVGVTGCIISNELLDAMPVNRFIIQAGEVREVFVDYKDGQFVESVGEVSNPEISARIDPFFDLLPEGYRGEVNLRLGYWVDSVSATLERGYVITIDYGYGRPELYKPTRVEGSLRSYYQHTLGQNPLERIGKQDITAHVDFTAVDHGLSVMGFDRIGKPSQQEFLSNIGIDVFMDDIDARVIGGQLTRTEAQEDQAGVGSLINPEGLGRFRVAVHARGVEIAGEPSQRITGVSGGSPLTDGRSAPTLNEAAAEHARLLRASTPFSQAQPDLSGLPTWEELFSDEP</sequence>
<dbReference type="RefSeq" id="WP_342824386.1">
    <property type="nucleotide sequence ID" value="NZ_CP046146.1"/>
</dbReference>
<dbReference type="EMBL" id="WMBE01000002">
    <property type="protein sequence ID" value="MDG0866720.1"/>
    <property type="molecule type" value="Genomic_DNA"/>
</dbReference>
<keyword evidence="6" id="KW-1185">Reference proteome</keyword>
<evidence type="ECO:0000256" key="3">
    <source>
        <dbReference type="SAM" id="MobiDB-lite"/>
    </source>
</evidence>
<accession>A0AAJ5ZBA6</accession>
<dbReference type="PANTHER" id="PTHR12049:SF7">
    <property type="entry name" value="PROTEIN ARGININE METHYLTRANSFERASE NDUFAF7, MITOCHONDRIAL"/>
    <property type="match status" value="1"/>
</dbReference>
<gene>
    <name evidence="4" type="ORF">GKO46_06485</name>
    <name evidence="5" type="ORF">GKO48_00485</name>
</gene>
<dbReference type="InterPro" id="IPR038375">
    <property type="entry name" value="NDUFAF7_sf"/>
</dbReference>
<dbReference type="GO" id="GO:0032259">
    <property type="term" value="P:methylation"/>
    <property type="evidence" value="ECO:0007669"/>
    <property type="project" value="UniProtKB-KW"/>
</dbReference>
<feature type="region of interest" description="Disordered" evidence="3">
    <location>
        <begin position="406"/>
        <end position="429"/>
    </location>
</feature>
<dbReference type="GO" id="GO:0035243">
    <property type="term" value="F:protein-arginine omega-N symmetric methyltransferase activity"/>
    <property type="evidence" value="ECO:0007669"/>
    <property type="project" value="TreeGrafter"/>
</dbReference>
<reference evidence="5" key="2">
    <citation type="journal article" date="2023" name="Nat. Commun.">
        <title>Cultivation of marine bacteria of the SAR202 clade.</title>
        <authorList>
            <person name="Lim Y."/>
            <person name="Seo J.H."/>
            <person name="Giovannoni S.J."/>
            <person name="Kang I."/>
            <person name="Cho J.C."/>
        </authorList>
    </citation>
    <scope>NUCLEOTIDE SEQUENCE</scope>
    <source>
        <strain evidence="5">JH1073</strain>
    </source>
</reference>
<proteinExistence type="predicted"/>